<organism evidence="7 8">
    <name type="scientific">Streptosporangium becharense</name>
    <dbReference type="NCBI Taxonomy" id="1816182"/>
    <lineage>
        <taxon>Bacteria</taxon>
        <taxon>Bacillati</taxon>
        <taxon>Actinomycetota</taxon>
        <taxon>Actinomycetes</taxon>
        <taxon>Streptosporangiales</taxon>
        <taxon>Streptosporangiaceae</taxon>
        <taxon>Streptosporangium</taxon>
    </lineage>
</organism>
<evidence type="ECO:0000259" key="6">
    <source>
        <dbReference type="PROSITE" id="PS51935"/>
    </source>
</evidence>
<protein>
    <recommendedName>
        <fullName evidence="6">NlpC/P60 domain-containing protein</fullName>
    </recommendedName>
</protein>
<dbReference type="SUPFAM" id="SSF54001">
    <property type="entry name" value="Cysteine proteinases"/>
    <property type="match status" value="1"/>
</dbReference>
<comment type="similarity">
    <text evidence="1">Belongs to the peptidase C40 family.</text>
</comment>
<dbReference type="Pfam" id="PF00877">
    <property type="entry name" value="NLPC_P60"/>
    <property type="match status" value="1"/>
</dbReference>
<dbReference type="PANTHER" id="PTHR47359">
    <property type="entry name" value="PEPTIDOGLYCAN DL-ENDOPEPTIDASE CWLO"/>
    <property type="match status" value="1"/>
</dbReference>
<dbReference type="AlphaFoldDB" id="A0A7W9IGN9"/>
<keyword evidence="4" id="KW-0788">Thiol protease</keyword>
<keyword evidence="5" id="KW-1133">Transmembrane helix</keyword>
<gene>
    <name evidence="7" type="ORF">F4562_003400</name>
</gene>
<sequence>MATIRNLLIRLGVDFSERGIKKAERAVARFEKRLVGVSGLAAKGAGLASLAGAATSLGVALAPATAAVVALPAALAAVKVATGVAKVGLVGMGDAMSAVAEGDAKKLAEAMKKLSPNARAFVKETGGLKKAFDPVQQAVQNRLFEGLAAPMGKVGRGLLPTVRKGMLGVSGALNGMAKEALKTAKSPMFKKDLGKVFTGTTGIVKTLTGAVGPLLTIVLKLATAGMPLVKRMAEWAVSGAKAGAAFLKSKEGAAQMAGWATKAGNTLAQLGRIGKNLAGFLGGIFKSAKGSGDGVLTTIEQITARMAAFSQSVGGQARMTEAFRLLLEILRAVVGVLPIFLGPLGAVLKIMTALPGPVRGVAVQLLAFSVVAVALGGKLSFLFKTITTVSTGAIAAGGAMVKFGSGLIRGGAALGENASAAARAGAAVRSFGGAVSRGVMTSASMVTNLSALAWEKGKVAAQAAIATTRTVAMTVAQKAAAVASRALAMATRLVNAAMRANPIGIVITLLTAIGAALVLAYKKSSTFRAIVDGALRAVAAAGRWMWNTVLQPIFSTLARVITVTVPNAFKAGVAAIGRFWGKIQEVARKPVAFVVNTVYNQGIRRVWNWVASKVGLGQLDEIKGFAAGGILPGYSSRDDRLIMARSGEGILVPEFVRALGADFIHRGNAAARRGGPKAVAKELGIAGDPGGLGIPGFERGGIVGAIGGFFAKAKNWFVEGFMNAARAALNPLITGTASAVGGTGIGQLMTGVVRSLVGGALKAFVPVQGQIGGPGRRAVAAARSQIGVPYSWGGGGPGGPGYGFAQGAGIRGFDCSSLMQYAWHKATGRVIPRTTYAQIPWVKRVPKPVPGALGFPHSGHVFMATERGTIVEAPYTGARVRETGMRSAWWGMPPWQFDDGGVLPPGMTPVYNGTRRPEYVFTQRQMRAIGGNHYTINVRVAATANRAEIGREIVAAIKEFERGSGASWRKP</sequence>
<dbReference type="PROSITE" id="PS51935">
    <property type="entry name" value="NLPC_P60"/>
    <property type="match status" value="1"/>
</dbReference>
<feature type="domain" description="NlpC/P60" evidence="6">
    <location>
        <begin position="772"/>
        <end position="901"/>
    </location>
</feature>
<keyword evidence="8" id="KW-1185">Reference proteome</keyword>
<proteinExistence type="inferred from homology"/>
<dbReference type="RefSeq" id="WP_184547503.1">
    <property type="nucleotide sequence ID" value="NZ_JACHMP010000001.1"/>
</dbReference>
<dbReference type="Proteomes" id="UP000540685">
    <property type="component" value="Unassembled WGS sequence"/>
</dbReference>
<evidence type="ECO:0000256" key="2">
    <source>
        <dbReference type="ARBA" id="ARBA00022670"/>
    </source>
</evidence>
<dbReference type="GO" id="GO:0008234">
    <property type="term" value="F:cysteine-type peptidase activity"/>
    <property type="evidence" value="ECO:0007669"/>
    <property type="project" value="UniProtKB-KW"/>
</dbReference>
<dbReference type="EMBL" id="JACHMP010000001">
    <property type="protein sequence ID" value="MBB5820338.1"/>
    <property type="molecule type" value="Genomic_DNA"/>
</dbReference>
<name>A0A7W9IGN9_9ACTN</name>
<feature type="transmembrane region" description="Helical" evidence="5">
    <location>
        <begin position="357"/>
        <end position="376"/>
    </location>
</feature>
<reference evidence="7 8" key="1">
    <citation type="submission" date="2020-08" db="EMBL/GenBank/DDBJ databases">
        <title>Sequencing the genomes of 1000 actinobacteria strains.</title>
        <authorList>
            <person name="Klenk H.-P."/>
        </authorList>
    </citation>
    <scope>NUCLEOTIDE SEQUENCE [LARGE SCALE GENOMIC DNA]</scope>
    <source>
        <strain evidence="7 8">DSM 46887</strain>
    </source>
</reference>
<dbReference type="PANTHER" id="PTHR47359:SF3">
    <property type="entry name" value="NLP_P60 DOMAIN-CONTAINING PROTEIN-RELATED"/>
    <property type="match status" value="1"/>
</dbReference>
<dbReference type="InterPro" id="IPR000064">
    <property type="entry name" value="NLP_P60_dom"/>
</dbReference>
<dbReference type="Gene3D" id="3.90.1720.10">
    <property type="entry name" value="endopeptidase domain like (from Nostoc punctiforme)"/>
    <property type="match status" value="1"/>
</dbReference>
<evidence type="ECO:0000256" key="5">
    <source>
        <dbReference type="SAM" id="Phobius"/>
    </source>
</evidence>
<keyword evidence="5" id="KW-0812">Transmembrane</keyword>
<feature type="transmembrane region" description="Helical" evidence="5">
    <location>
        <begin position="502"/>
        <end position="521"/>
    </location>
</feature>
<dbReference type="InterPro" id="IPR051794">
    <property type="entry name" value="PG_Endopeptidase_C40"/>
</dbReference>
<evidence type="ECO:0000256" key="1">
    <source>
        <dbReference type="ARBA" id="ARBA00007074"/>
    </source>
</evidence>
<dbReference type="GO" id="GO:0006508">
    <property type="term" value="P:proteolysis"/>
    <property type="evidence" value="ECO:0007669"/>
    <property type="project" value="UniProtKB-KW"/>
</dbReference>
<keyword evidence="3" id="KW-0378">Hydrolase</keyword>
<accession>A0A7W9IGN9</accession>
<evidence type="ECO:0000256" key="3">
    <source>
        <dbReference type="ARBA" id="ARBA00022801"/>
    </source>
</evidence>
<evidence type="ECO:0000313" key="7">
    <source>
        <dbReference type="EMBL" id="MBB5820338.1"/>
    </source>
</evidence>
<feature type="transmembrane region" description="Helical" evidence="5">
    <location>
        <begin position="329"/>
        <end position="351"/>
    </location>
</feature>
<comment type="caution">
    <text evidence="7">The sequence shown here is derived from an EMBL/GenBank/DDBJ whole genome shotgun (WGS) entry which is preliminary data.</text>
</comment>
<evidence type="ECO:0000313" key="8">
    <source>
        <dbReference type="Proteomes" id="UP000540685"/>
    </source>
</evidence>
<keyword evidence="5" id="KW-0472">Membrane</keyword>
<dbReference type="InterPro" id="IPR038765">
    <property type="entry name" value="Papain-like_cys_pep_sf"/>
</dbReference>
<keyword evidence="2" id="KW-0645">Protease</keyword>
<evidence type="ECO:0000256" key="4">
    <source>
        <dbReference type="ARBA" id="ARBA00022807"/>
    </source>
</evidence>